<reference evidence="1" key="2">
    <citation type="submission" date="2025-09" db="UniProtKB">
        <authorList>
            <consortium name="Ensembl"/>
        </authorList>
    </citation>
    <scope>IDENTIFICATION</scope>
</reference>
<dbReference type="Pfam" id="PF15101">
    <property type="entry name" value="TERB2"/>
    <property type="match status" value="1"/>
</dbReference>
<dbReference type="GeneTree" id="ENSGT00390000012336"/>
<dbReference type="Ensembl" id="ENSGMOT00000036923.1">
    <property type="protein sequence ID" value="ENSGMOP00000032289.1"/>
    <property type="gene ID" value="ENSGMOG00000022436.1"/>
</dbReference>
<dbReference type="AlphaFoldDB" id="A0A8C5AJG2"/>
<name>A0A8C5AJG2_GADMO</name>
<organism evidence="1 2">
    <name type="scientific">Gadus morhua</name>
    <name type="common">Atlantic cod</name>
    <dbReference type="NCBI Taxonomy" id="8049"/>
    <lineage>
        <taxon>Eukaryota</taxon>
        <taxon>Metazoa</taxon>
        <taxon>Chordata</taxon>
        <taxon>Craniata</taxon>
        <taxon>Vertebrata</taxon>
        <taxon>Euteleostomi</taxon>
        <taxon>Actinopterygii</taxon>
        <taxon>Neopterygii</taxon>
        <taxon>Teleostei</taxon>
        <taxon>Neoteleostei</taxon>
        <taxon>Acanthomorphata</taxon>
        <taxon>Zeiogadaria</taxon>
        <taxon>Gadariae</taxon>
        <taxon>Gadiformes</taxon>
        <taxon>Gadoidei</taxon>
        <taxon>Gadidae</taxon>
        <taxon>Gadus</taxon>
    </lineage>
</organism>
<evidence type="ECO:0000313" key="1">
    <source>
        <dbReference type="Ensembl" id="ENSGMOP00000032289.1"/>
    </source>
</evidence>
<sequence length="181" mass="20958">MFRKRTAWFSNSVERRCQKYWVSEGGRIASWRKAEYLFSEDASNPDTQRIFESKDYQQKKVTVFHSLFLCACEKRDSAGSVCIGHYVLPPVCVQDGEEQLVLHLFSLFEFFFWLRVGILRLVLNKPNGFEARYLRFASSIACYYTGLVLWFQASSLTFITNEMGCGLCGHESMRARSEHSG</sequence>
<dbReference type="PANTHER" id="PTHR35345:SF1">
    <property type="entry name" value="TELOMERE REPEATS-BINDING BOUQUET FORMATION PROTEIN 2"/>
    <property type="match status" value="1"/>
</dbReference>
<evidence type="ECO:0000313" key="2">
    <source>
        <dbReference type="Proteomes" id="UP000694546"/>
    </source>
</evidence>
<dbReference type="GO" id="GO:0005637">
    <property type="term" value="C:nuclear inner membrane"/>
    <property type="evidence" value="ECO:0007669"/>
    <property type="project" value="TreeGrafter"/>
</dbReference>
<dbReference type="Proteomes" id="UP000694546">
    <property type="component" value="Chromosome 14"/>
</dbReference>
<proteinExistence type="predicted"/>
<keyword evidence="2" id="KW-1185">Reference proteome</keyword>
<accession>A0A8C5AJG2</accession>
<dbReference type="InterPro" id="IPR028065">
    <property type="entry name" value="TERB2"/>
</dbReference>
<reference evidence="1" key="1">
    <citation type="submission" date="2025-08" db="UniProtKB">
        <authorList>
            <consortium name="Ensembl"/>
        </authorList>
    </citation>
    <scope>IDENTIFICATION</scope>
</reference>
<protein>
    <submittedName>
        <fullName evidence="1">Telomere repeat binding bouquet formation protein 2</fullName>
    </submittedName>
</protein>
<dbReference type="PANTHER" id="PTHR35345">
    <property type="entry name" value="TELOMERE REPEATS-BINDING BOUQUET FORMATION PROTEIN 2"/>
    <property type="match status" value="1"/>
</dbReference>
<dbReference type="GO" id="GO:0007129">
    <property type="term" value="P:homologous chromosome pairing at meiosis"/>
    <property type="evidence" value="ECO:0007669"/>
    <property type="project" value="TreeGrafter"/>
</dbReference>
<dbReference type="GO" id="GO:0070197">
    <property type="term" value="P:meiotic attachment of telomere to nuclear envelope"/>
    <property type="evidence" value="ECO:0007669"/>
    <property type="project" value="TreeGrafter"/>
</dbReference>